<keyword evidence="1" id="KW-1133">Transmembrane helix</keyword>
<evidence type="ECO:0000313" key="3">
    <source>
        <dbReference type="Proteomes" id="UP000033882"/>
    </source>
</evidence>
<name>A0A0G1WH31_9BACT</name>
<evidence type="ECO:0000256" key="1">
    <source>
        <dbReference type="SAM" id="Phobius"/>
    </source>
</evidence>
<proteinExistence type="predicted"/>
<evidence type="ECO:0000313" key="2">
    <source>
        <dbReference type="EMBL" id="KKU89598.1"/>
    </source>
</evidence>
<organism evidence="2 3">
    <name type="scientific">Candidatus Wolfebacteria bacterium GW2011_GWA2_47_9b</name>
    <dbReference type="NCBI Taxonomy" id="1619005"/>
    <lineage>
        <taxon>Bacteria</taxon>
        <taxon>Candidatus Wolfeibacteriota</taxon>
    </lineage>
</organism>
<feature type="transmembrane region" description="Helical" evidence="1">
    <location>
        <begin position="9"/>
        <end position="29"/>
    </location>
</feature>
<dbReference type="Proteomes" id="UP000033882">
    <property type="component" value="Unassembled WGS sequence"/>
</dbReference>
<comment type="caution">
    <text evidence="2">The sequence shown here is derived from an EMBL/GenBank/DDBJ whole genome shotgun (WGS) entry which is preliminary data.</text>
</comment>
<dbReference type="AlphaFoldDB" id="A0A0G1WH31"/>
<gene>
    <name evidence="2" type="ORF">UY19_C0011G0003</name>
</gene>
<accession>A0A0G1WH31</accession>
<protein>
    <submittedName>
        <fullName evidence="2">Uncharacterized protein</fullName>
    </submittedName>
</protein>
<dbReference type="EMBL" id="LCPB01000011">
    <property type="protein sequence ID" value="KKU89598.1"/>
    <property type="molecule type" value="Genomic_DNA"/>
</dbReference>
<reference evidence="2 3" key="1">
    <citation type="journal article" date="2015" name="Nature">
        <title>rRNA introns, odd ribosomes, and small enigmatic genomes across a large radiation of phyla.</title>
        <authorList>
            <person name="Brown C.T."/>
            <person name="Hug L.A."/>
            <person name="Thomas B.C."/>
            <person name="Sharon I."/>
            <person name="Castelle C.J."/>
            <person name="Singh A."/>
            <person name="Wilkins M.J."/>
            <person name="Williams K.H."/>
            <person name="Banfield J.F."/>
        </authorList>
    </citation>
    <scope>NUCLEOTIDE SEQUENCE [LARGE SCALE GENOMIC DNA]</scope>
</reference>
<keyword evidence="1" id="KW-0812">Transmembrane</keyword>
<keyword evidence="1" id="KW-0472">Membrane</keyword>
<sequence length="312" mass="34853">MIKSRKMKIFGCVNVVLAAIGVSYIIMVAKSAKINSFEECREGGWLVRAMVVYDYVAPTENDIEQECILWTGEKFVKRYAPGPSDALRDFAEKIDKCQSFGSQATLLNFTAVDMDAQYDNFGIGTSTENGHIPTVEEKVGIFRDNDIWAGKINEYMVDFKTNRVVSMRSIADPNGTPSYAMTADEANRIGGEKRALYTFSELPQNPDMAEVIREATEESAKRCLRDILGVELFGKISAVEYEFTHSVGKEVSGNSDNDARYAGKDHVLRWENRRYVPPAGLVSEMFPFVQVVVTNTGNVLSYESNLSFFGDL</sequence>